<evidence type="ECO:0000256" key="3">
    <source>
        <dbReference type="RuleBase" id="RU363094"/>
    </source>
</evidence>
<dbReference type="GO" id="GO:0005737">
    <property type="term" value="C:cytoplasm"/>
    <property type="evidence" value="ECO:0007669"/>
    <property type="project" value="UniProtKB-SubCell"/>
</dbReference>
<dbReference type="InterPro" id="IPR000182">
    <property type="entry name" value="GNAT_dom"/>
</dbReference>
<dbReference type="InterPro" id="IPR006464">
    <property type="entry name" value="AcTrfase_RimI/Ard1"/>
</dbReference>
<sequence>MMNKIPNTCDISFRRATEFDIKRLVEIEQQAFTVPWPPEAFYNDIVHNRFAVYIMIECNLEVAGYCGVWLVMDEAHITNIALLPQFRGRKLGETLLRKVMSLAKEAGALTMTLEVRVSNKSAKSLYKKLGFQEGGIRKNYYTDNYEDALVMWVNL</sequence>
<organism evidence="5 6">
    <name type="scientific">Lederbergia lenta</name>
    <name type="common">Bacillus lentus</name>
    <dbReference type="NCBI Taxonomy" id="1467"/>
    <lineage>
        <taxon>Bacteria</taxon>
        <taxon>Bacillati</taxon>
        <taxon>Bacillota</taxon>
        <taxon>Bacilli</taxon>
        <taxon>Bacillales</taxon>
        <taxon>Bacillaceae</taxon>
        <taxon>Lederbergia</taxon>
    </lineage>
</organism>
<accession>A0A2X4VM79</accession>
<keyword evidence="1 5" id="KW-0808">Transferase</keyword>
<evidence type="ECO:0000256" key="1">
    <source>
        <dbReference type="ARBA" id="ARBA00022679"/>
    </source>
</evidence>
<keyword evidence="3" id="KW-0963">Cytoplasm</keyword>
<dbReference type="PROSITE" id="PS51186">
    <property type="entry name" value="GNAT"/>
    <property type="match status" value="1"/>
</dbReference>
<dbReference type="PANTHER" id="PTHR42919">
    <property type="entry name" value="N-ALPHA-ACETYLTRANSFERASE"/>
    <property type="match status" value="1"/>
</dbReference>
<dbReference type="GO" id="GO:0008999">
    <property type="term" value="F:protein-N-terminal-alanine acetyltransferase activity"/>
    <property type="evidence" value="ECO:0007669"/>
    <property type="project" value="UniProtKB-EC"/>
</dbReference>
<feature type="domain" description="N-acetyltransferase" evidence="4">
    <location>
        <begin position="11"/>
        <end position="155"/>
    </location>
</feature>
<proteinExistence type="inferred from homology"/>
<dbReference type="NCBIfam" id="TIGR01575">
    <property type="entry name" value="rimI"/>
    <property type="match status" value="1"/>
</dbReference>
<dbReference type="PANTHER" id="PTHR42919:SF8">
    <property type="entry name" value="N-ALPHA-ACETYLTRANSFERASE 50"/>
    <property type="match status" value="1"/>
</dbReference>
<dbReference type="EC" id="2.3.1.266" evidence="3"/>
<dbReference type="SUPFAM" id="SSF55729">
    <property type="entry name" value="Acyl-CoA N-acyltransferases (Nat)"/>
    <property type="match status" value="1"/>
</dbReference>
<dbReference type="CDD" id="cd04301">
    <property type="entry name" value="NAT_SF"/>
    <property type="match status" value="1"/>
</dbReference>
<evidence type="ECO:0000256" key="2">
    <source>
        <dbReference type="ARBA" id="ARBA00023315"/>
    </source>
</evidence>
<dbReference type="KEGG" id="blen:NCTC4824_00771"/>
<name>A0A2X4VM79_LEDLE</name>
<dbReference type="STRING" id="1348624.GCA_001591545_03487"/>
<comment type="function">
    <text evidence="3">Acetylates the N-terminal alanine of ribosomal protein bS18.</text>
</comment>
<dbReference type="InterPro" id="IPR051556">
    <property type="entry name" value="N-term/lysine_N-AcTrnsfr"/>
</dbReference>
<comment type="similarity">
    <text evidence="3">Belongs to the acetyltransferase family. RimI subfamily.</text>
</comment>
<comment type="catalytic activity">
    <reaction evidence="3">
        <text>N-terminal L-alanyl-[ribosomal protein bS18] + acetyl-CoA = N-terminal N(alpha)-acetyl-L-alanyl-[ribosomal protein bS18] + CoA + H(+)</text>
        <dbReference type="Rhea" id="RHEA:43756"/>
        <dbReference type="Rhea" id="RHEA-COMP:10676"/>
        <dbReference type="Rhea" id="RHEA-COMP:10677"/>
        <dbReference type="ChEBI" id="CHEBI:15378"/>
        <dbReference type="ChEBI" id="CHEBI:57287"/>
        <dbReference type="ChEBI" id="CHEBI:57288"/>
        <dbReference type="ChEBI" id="CHEBI:64718"/>
        <dbReference type="ChEBI" id="CHEBI:83683"/>
        <dbReference type="EC" id="2.3.1.266"/>
    </reaction>
</comment>
<evidence type="ECO:0000259" key="4">
    <source>
        <dbReference type="PROSITE" id="PS51186"/>
    </source>
</evidence>
<keyword evidence="6" id="KW-1185">Reference proteome</keyword>
<comment type="subcellular location">
    <subcellularLocation>
        <location evidence="3">Cytoplasm</location>
    </subcellularLocation>
</comment>
<dbReference type="EMBL" id="LS483476">
    <property type="protein sequence ID" value="SQI53266.1"/>
    <property type="molecule type" value="Genomic_DNA"/>
</dbReference>
<dbReference type="Proteomes" id="UP000249134">
    <property type="component" value="Chromosome 1"/>
</dbReference>
<keyword evidence="2" id="KW-0012">Acyltransferase</keyword>
<reference evidence="5 6" key="1">
    <citation type="submission" date="2018-06" db="EMBL/GenBank/DDBJ databases">
        <authorList>
            <consortium name="Pathogen Informatics"/>
            <person name="Doyle S."/>
        </authorList>
    </citation>
    <scope>NUCLEOTIDE SEQUENCE [LARGE SCALE GENOMIC DNA]</scope>
    <source>
        <strain evidence="5 6">NCTC4824</strain>
    </source>
</reference>
<dbReference type="AlphaFoldDB" id="A0A2X4VM79"/>
<evidence type="ECO:0000313" key="5">
    <source>
        <dbReference type="EMBL" id="SQI53266.1"/>
    </source>
</evidence>
<dbReference type="InterPro" id="IPR016181">
    <property type="entry name" value="Acyl_CoA_acyltransferase"/>
</dbReference>
<gene>
    <name evidence="5" type="ORF">NCTC4824_00771</name>
</gene>
<dbReference type="Gene3D" id="3.40.630.30">
    <property type="match status" value="1"/>
</dbReference>
<evidence type="ECO:0000313" key="6">
    <source>
        <dbReference type="Proteomes" id="UP000249134"/>
    </source>
</evidence>
<dbReference type="Pfam" id="PF00583">
    <property type="entry name" value="Acetyltransf_1"/>
    <property type="match status" value="1"/>
</dbReference>
<protein>
    <recommendedName>
        <fullName evidence="3">[Ribosomal protein bS18]-alanine N-acetyltransferase</fullName>
        <ecNumber evidence="3">2.3.1.266</ecNumber>
    </recommendedName>
</protein>